<evidence type="ECO:0000313" key="2">
    <source>
        <dbReference type="Proteomes" id="UP001497535"/>
    </source>
</evidence>
<name>A0ACB0ZFA3_MELEN</name>
<dbReference type="EMBL" id="CAVMJV010000033">
    <property type="protein sequence ID" value="CAK5077734.1"/>
    <property type="molecule type" value="Genomic_DNA"/>
</dbReference>
<reference evidence="1" key="1">
    <citation type="submission" date="2023-11" db="EMBL/GenBank/DDBJ databases">
        <authorList>
            <person name="Poullet M."/>
        </authorList>
    </citation>
    <scope>NUCLEOTIDE SEQUENCE</scope>
    <source>
        <strain evidence="1">E1834</strain>
    </source>
</reference>
<protein>
    <submittedName>
        <fullName evidence="1">Uncharacterized protein</fullName>
    </submittedName>
</protein>
<evidence type="ECO:0000313" key="1">
    <source>
        <dbReference type="EMBL" id="CAK5077734.1"/>
    </source>
</evidence>
<gene>
    <name evidence="1" type="ORF">MENTE1834_LOCUS24678</name>
</gene>
<organism evidence="1 2">
    <name type="scientific">Meloidogyne enterolobii</name>
    <name type="common">Root-knot nematode worm</name>
    <name type="synonym">Meloidogyne mayaguensis</name>
    <dbReference type="NCBI Taxonomy" id="390850"/>
    <lineage>
        <taxon>Eukaryota</taxon>
        <taxon>Metazoa</taxon>
        <taxon>Ecdysozoa</taxon>
        <taxon>Nematoda</taxon>
        <taxon>Chromadorea</taxon>
        <taxon>Rhabditida</taxon>
        <taxon>Tylenchina</taxon>
        <taxon>Tylenchomorpha</taxon>
        <taxon>Tylenchoidea</taxon>
        <taxon>Meloidogynidae</taxon>
        <taxon>Meloidogyninae</taxon>
        <taxon>Meloidogyne</taxon>
    </lineage>
</organism>
<dbReference type="Proteomes" id="UP001497535">
    <property type="component" value="Unassembled WGS sequence"/>
</dbReference>
<accession>A0ACB0ZFA3</accession>
<keyword evidence="2" id="KW-1185">Reference proteome</keyword>
<comment type="caution">
    <text evidence="1">The sequence shown here is derived from an EMBL/GenBank/DDBJ whole genome shotgun (WGS) entry which is preliminary data.</text>
</comment>
<proteinExistence type="predicted"/>
<sequence length="109" mass="12608">MQTPLLFSVQKLDLNRKTVYDWRSLFRDLPYILFDRAEPMGGTGEICQIDEILLRGKRKNNKGRLTIGDLESKKQKSDEEIEEKEEEEEEEIEALGFLGFPGTKVMNGN</sequence>